<gene>
    <name evidence="4" type="ORF">P5673_000476</name>
</gene>
<keyword evidence="3" id="KW-0175">Coiled coil</keyword>
<reference evidence="4" key="2">
    <citation type="journal article" date="2023" name="Science">
        <title>Genomic signatures of disease resistance in endangered staghorn corals.</title>
        <authorList>
            <person name="Vollmer S.V."/>
            <person name="Selwyn J.D."/>
            <person name="Despard B.A."/>
            <person name="Roesel C.L."/>
        </authorList>
    </citation>
    <scope>NUCLEOTIDE SEQUENCE</scope>
    <source>
        <strain evidence="4">K2</strain>
    </source>
</reference>
<sequence length="675" mass="75066">MAVNGCKPEHTLFCPENCAVKHNEMIMALCAISDDSRKPPDLGALKVALYSHLQTGWNAQSSVPDALTEFQFPLVHWACVLGRTQVLSWLLSKMKFKAFVVAERTGESGLHRALRLLHRVRSRDTTPRSVDFICSKFSLVLYSLTEQDPSGLFLKDKVQGNSAFHVCALCISQQQAVSGELEYYENCMKNLLIRVSSLQTMERLPKDALHMAVNERNDLGETVLHILARSNISAKTVKYLLSDYREIVNKSTKNSEGKTPLDIAQDHKAYLIERELGEEIAERLVRSHPDLYQLFTEDTQQVSSSGSCFDEETDSVSRQKRLQADGFKGYSLRLSSLVTRDGFYRDSASKGRTSDDNFSQSDSGCPLSLLDPMLVSYPEISASTTDSSAAGDNSNSLVISHSVPTNDTAEQESCFPVDLVEKSVVIDLEEDETDDEQLTCGTAVVNCVADGGSLSSTAAQIYISSDSLSESSPLSQSVLSLEESEDVPESARACATLQDGDTCSLLSESSIGRENGECSSLLRVIRQESDVASILVARLQDKKEQNRMELRLAQRDLTTKQKKEGQANCILVQLRAERENILAQMNNLKKRREELMEELKNTEKNISHLQEESLRLQSSVDEQVRITDTVKTERQKASEACVSLKRKFTEYSEALSDICFPSEGQIAKKERKDDA</sequence>
<dbReference type="Proteomes" id="UP001249851">
    <property type="component" value="Unassembled WGS sequence"/>
</dbReference>
<dbReference type="InterPro" id="IPR036770">
    <property type="entry name" value="Ankyrin_rpt-contain_sf"/>
</dbReference>
<accession>A0AAD9VHT3</accession>
<proteinExistence type="predicted"/>
<dbReference type="EMBL" id="JARQWQ010000001">
    <property type="protein sequence ID" value="KAK2574325.1"/>
    <property type="molecule type" value="Genomic_DNA"/>
</dbReference>
<keyword evidence="1" id="KW-0677">Repeat</keyword>
<feature type="coiled-coil region" evidence="3">
    <location>
        <begin position="536"/>
        <end position="619"/>
    </location>
</feature>
<keyword evidence="2" id="KW-0040">ANK repeat</keyword>
<dbReference type="SUPFAM" id="SSF48403">
    <property type="entry name" value="Ankyrin repeat"/>
    <property type="match status" value="1"/>
</dbReference>
<dbReference type="PANTHER" id="PTHR24186:SF38">
    <property type="entry name" value="ANKYRIN REPEAT FAMILY PROTEIN"/>
    <property type="match status" value="1"/>
</dbReference>
<evidence type="ECO:0000313" key="4">
    <source>
        <dbReference type="EMBL" id="KAK2574325.1"/>
    </source>
</evidence>
<evidence type="ECO:0000256" key="3">
    <source>
        <dbReference type="SAM" id="Coils"/>
    </source>
</evidence>
<dbReference type="PANTHER" id="PTHR24186">
    <property type="entry name" value="PROTEIN PHOSPHATASE 1 REGULATORY SUBUNIT"/>
    <property type="match status" value="1"/>
</dbReference>
<reference evidence="4" key="1">
    <citation type="journal article" date="2023" name="G3 (Bethesda)">
        <title>Whole genome assembly and annotation of the endangered Caribbean coral Acropora cervicornis.</title>
        <authorList>
            <person name="Selwyn J.D."/>
            <person name="Vollmer S.V."/>
        </authorList>
    </citation>
    <scope>NUCLEOTIDE SEQUENCE</scope>
    <source>
        <strain evidence="4">K2</strain>
    </source>
</reference>
<protein>
    <submittedName>
        <fullName evidence="4">Uncharacterized protein</fullName>
    </submittedName>
</protein>
<dbReference type="AlphaFoldDB" id="A0AAD9VHT3"/>
<evidence type="ECO:0000313" key="5">
    <source>
        <dbReference type="Proteomes" id="UP001249851"/>
    </source>
</evidence>
<dbReference type="Gene3D" id="1.25.40.20">
    <property type="entry name" value="Ankyrin repeat-containing domain"/>
    <property type="match status" value="1"/>
</dbReference>
<keyword evidence="5" id="KW-1185">Reference proteome</keyword>
<organism evidence="4 5">
    <name type="scientific">Acropora cervicornis</name>
    <name type="common">Staghorn coral</name>
    <dbReference type="NCBI Taxonomy" id="6130"/>
    <lineage>
        <taxon>Eukaryota</taxon>
        <taxon>Metazoa</taxon>
        <taxon>Cnidaria</taxon>
        <taxon>Anthozoa</taxon>
        <taxon>Hexacorallia</taxon>
        <taxon>Scleractinia</taxon>
        <taxon>Astrocoeniina</taxon>
        <taxon>Acroporidae</taxon>
        <taxon>Acropora</taxon>
    </lineage>
</organism>
<comment type="caution">
    <text evidence="4">The sequence shown here is derived from an EMBL/GenBank/DDBJ whole genome shotgun (WGS) entry which is preliminary data.</text>
</comment>
<evidence type="ECO:0000256" key="2">
    <source>
        <dbReference type="ARBA" id="ARBA00023043"/>
    </source>
</evidence>
<name>A0AAD9VHT3_ACRCE</name>
<evidence type="ECO:0000256" key="1">
    <source>
        <dbReference type="ARBA" id="ARBA00022737"/>
    </source>
</evidence>
<dbReference type="GO" id="GO:0005886">
    <property type="term" value="C:plasma membrane"/>
    <property type="evidence" value="ECO:0007669"/>
    <property type="project" value="TreeGrafter"/>
</dbReference>